<dbReference type="PANTHER" id="PTHR12468">
    <property type="entry name" value="GPI MANNOSYLTRANSFERASE 2"/>
    <property type="match status" value="1"/>
</dbReference>
<protein>
    <submittedName>
        <fullName evidence="11">Predicted integral membrane protein</fullName>
    </submittedName>
</protein>
<organism evidence="11">
    <name type="scientific">uncultured Thermomicrobiales bacterium</name>
    <dbReference type="NCBI Taxonomy" id="1645740"/>
    <lineage>
        <taxon>Bacteria</taxon>
        <taxon>Pseudomonadati</taxon>
        <taxon>Thermomicrobiota</taxon>
        <taxon>Thermomicrobia</taxon>
        <taxon>Thermomicrobiales</taxon>
        <taxon>environmental samples</taxon>
    </lineage>
</organism>
<name>A0A6J4V2W2_9BACT</name>
<keyword evidence="7" id="KW-0256">Endoplasmic reticulum</keyword>
<evidence type="ECO:0000256" key="8">
    <source>
        <dbReference type="ARBA" id="ARBA00022989"/>
    </source>
</evidence>
<evidence type="ECO:0000256" key="9">
    <source>
        <dbReference type="ARBA" id="ARBA00023136"/>
    </source>
</evidence>
<dbReference type="AlphaFoldDB" id="A0A6J4V2W2"/>
<feature type="transmembrane region" description="Helical" evidence="10">
    <location>
        <begin position="186"/>
        <end position="217"/>
    </location>
</feature>
<dbReference type="EMBL" id="CADCWL010000101">
    <property type="protein sequence ID" value="CAA9565277.1"/>
    <property type="molecule type" value="Genomic_DNA"/>
</dbReference>
<gene>
    <name evidence="11" type="ORF">AVDCRST_MAG19-2192</name>
</gene>
<feature type="transmembrane region" description="Helical" evidence="10">
    <location>
        <begin position="359"/>
        <end position="383"/>
    </location>
</feature>
<keyword evidence="3" id="KW-0337">GPI-anchor biosynthesis</keyword>
<evidence type="ECO:0000256" key="4">
    <source>
        <dbReference type="ARBA" id="ARBA00022676"/>
    </source>
</evidence>
<feature type="transmembrane region" description="Helical" evidence="10">
    <location>
        <begin position="223"/>
        <end position="252"/>
    </location>
</feature>
<dbReference type="GO" id="GO:0000009">
    <property type="term" value="F:alpha-1,6-mannosyltransferase activity"/>
    <property type="evidence" value="ECO:0007669"/>
    <property type="project" value="InterPro"/>
</dbReference>
<comment type="pathway">
    <text evidence="2">Glycolipid biosynthesis; glycosylphosphatidylinositol-anchor biosynthesis.</text>
</comment>
<evidence type="ECO:0000256" key="1">
    <source>
        <dbReference type="ARBA" id="ARBA00004477"/>
    </source>
</evidence>
<dbReference type="GO" id="GO:0031501">
    <property type="term" value="C:mannosyltransferase complex"/>
    <property type="evidence" value="ECO:0007669"/>
    <property type="project" value="TreeGrafter"/>
</dbReference>
<comment type="subcellular location">
    <subcellularLocation>
        <location evidence="1">Endoplasmic reticulum membrane</location>
        <topology evidence="1">Multi-pass membrane protein</topology>
    </subcellularLocation>
</comment>
<dbReference type="InterPro" id="IPR007315">
    <property type="entry name" value="PIG-V/Gpi18"/>
</dbReference>
<dbReference type="UniPathway" id="UPA00196"/>
<keyword evidence="8 10" id="KW-1133">Transmembrane helix</keyword>
<keyword evidence="5" id="KW-0808">Transferase</keyword>
<evidence type="ECO:0000313" key="11">
    <source>
        <dbReference type="EMBL" id="CAA9565277.1"/>
    </source>
</evidence>
<evidence type="ECO:0000256" key="6">
    <source>
        <dbReference type="ARBA" id="ARBA00022692"/>
    </source>
</evidence>
<feature type="transmembrane region" description="Helical" evidence="10">
    <location>
        <begin position="432"/>
        <end position="454"/>
    </location>
</feature>
<sequence>MAHDGRGRRRGGAGAASTASADTLRFPLAGSGAGPRAGRTAGARGDAAAVVFPLSVAAVHWLVVHLVASVAYRSGTPNPIVSPAYQIVPPPLAGLAQVLVEPLRQWDGTWYKLIAEEGYTGFGQAKFQAAFWPLYPWLMDYGSRLTGWTVDSVGFLVSHVAFAGALILLYRLIAVDFNEAVARRTTVALALFPTAFFFSAVYTESLFLLLVVGALLAARLGRWWVAGGVGLLAAMTRSYGVLLLLPFAVLFLQQYRLEPRRWFPDGIALALPALGPAIFAYHLRSAIAEPLAFFTAQKGWDRYDRMPWETLRCGVVGCFNVNDDPDGVTMDWLRMLLDSPSWETVTSSSFRFAAAQSDVLELVCTLLFLALAVVGLRALPLYHSAYVFPALIIPLFQPSQVHALMSIPRFGLALFPLFVVLALLVPRRLAPLALGLSTALLVLFTAQFVDWYWVS</sequence>
<keyword evidence="9 10" id="KW-0472">Membrane</keyword>
<evidence type="ECO:0000256" key="3">
    <source>
        <dbReference type="ARBA" id="ARBA00022502"/>
    </source>
</evidence>
<dbReference type="GO" id="GO:0004376">
    <property type="term" value="F:GPI mannosyltransferase activity"/>
    <property type="evidence" value="ECO:0007669"/>
    <property type="project" value="InterPro"/>
</dbReference>
<evidence type="ECO:0000256" key="5">
    <source>
        <dbReference type="ARBA" id="ARBA00022679"/>
    </source>
</evidence>
<feature type="transmembrane region" description="Helical" evidence="10">
    <location>
        <begin position="47"/>
        <end position="72"/>
    </location>
</feature>
<accession>A0A6J4V2W2</accession>
<proteinExistence type="predicted"/>
<evidence type="ECO:0000256" key="2">
    <source>
        <dbReference type="ARBA" id="ARBA00004687"/>
    </source>
</evidence>
<dbReference type="PANTHER" id="PTHR12468:SF2">
    <property type="entry name" value="GPI MANNOSYLTRANSFERASE 2"/>
    <property type="match status" value="1"/>
</dbReference>
<feature type="transmembrane region" description="Helical" evidence="10">
    <location>
        <begin position="403"/>
        <end position="425"/>
    </location>
</feature>
<dbReference type="GO" id="GO:0006506">
    <property type="term" value="P:GPI anchor biosynthetic process"/>
    <property type="evidence" value="ECO:0007669"/>
    <property type="project" value="UniProtKB-UniPathway"/>
</dbReference>
<dbReference type="Pfam" id="PF04188">
    <property type="entry name" value="Mannosyl_trans2"/>
    <property type="match status" value="1"/>
</dbReference>
<evidence type="ECO:0000256" key="10">
    <source>
        <dbReference type="SAM" id="Phobius"/>
    </source>
</evidence>
<evidence type="ECO:0000256" key="7">
    <source>
        <dbReference type="ARBA" id="ARBA00022824"/>
    </source>
</evidence>
<feature type="transmembrane region" description="Helical" evidence="10">
    <location>
        <begin position="153"/>
        <end position="174"/>
    </location>
</feature>
<reference evidence="11" key="1">
    <citation type="submission" date="2020-02" db="EMBL/GenBank/DDBJ databases">
        <authorList>
            <person name="Meier V. D."/>
        </authorList>
    </citation>
    <scope>NUCLEOTIDE SEQUENCE</scope>
    <source>
        <strain evidence="11">AVDCRST_MAG19</strain>
    </source>
</reference>
<dbReference type="GO" id="GO:0016020">
    <property type="term" value="C:membrane"/>
    <property type="evidence" value="ECO:0007669"/>
    <property type="project" value="GOC"/>
</dbReference>
<keyword evidence="4" id="KW-0328">Glycosyltransferase</keyword>
<keyword evidence="6 10" id="KW-0812">Transmembrane</keyword>